<evidence type="ECO:0000313" key="3">
    <source>
        <dbReference type="EMBL" id="SEV86141.1"/>
    </source>
</evidence>
<dbReference type="NCBIfam" id="TIGR00369">
    <property type="entry name" value="unchar_dom_1"/>
    <property type="match status" value="1"/>
</dbReference>
<dbReference type="Proteomes" id="UP000199437">
    <property type="component" value="Unassembled WGS sequence"/>
</dbReference>
<evidence type="ECO:0000313" key="4">
    <source>
        <dbReference type="Proteomes" id="UP000199437"/>
    </source>
</evidence>
<dbReference type="STRING" id="1267423.SAMN05216290_0286"/>
<proteinExistence type="predicted"/>
<keyword evidence="4" id="KW-1185">Reference proteome</keyword>
<protein>
    <submittedName>
        <fullName evidence="3">Uncharacterized domain 1-containing protein</fullName>
    </submittedName>
</protein>
<dbReference type="Pfam" id="PF03061">
    <property type="entry name" value="4HBT"/>
    <property type="match status" value="1"/>
</dbReference>
<sequence>MSHLHFLEKLYKAAPINQKFFEASELKVSEKQANITLPISEDMFHAGKSLHGAVYFKLLDDAAYFAAASIEKEYFLLTKDYQIEFKRPVFGGKLFAEGILEEVTENGYIASSVIKNEEGKIVAQGRGEFAKSRTKIGELN</sequence>
<dbReference type="PANTHER" id="PTHR42856:SF1">
    <property type="entry name" value="ACYL-COENZYME A THIOESTERASE PAAI"/>
    <property type="match status" value="1"/>
</dbReference>
<gene>
    <name evidence="3" type="ORF">SAMN05216290_0286</name>
</gene>
<dbReference type="GO" id="GO:0016289">
    <property type="term" value="F:acyl-CoA hydrolase activity"/>
    <property type="evidence" value="ECO:0007669"/>
    <property type="project" value="UniProtKB-ARBA"/>
</dbReference>
<dbReference type="OrthoDB" id="344730at2"/>
<dbReference type="SUPFAM" id="SSF54637">
    <property type="entry name" value="Thioesterase/thiol ester dehydrase-isomerase"/>
    <property type="match status" value="1"/>
</dbReference>
<dbReference type="InterPro" id="IPR052723">
    <property type="entry name" value="Acyl-CoA_thioesterase_PaaI"/>
</dbReference>
<dbReference type="EMBL" id="FOIR01000001">
    <property type="protein sequence ID" value="SEV86141.1"/>
    <property type="molecule type" value="Genomic_DNA"/>
</dbReference>
<evidence type="ECO:0000256" key="1">
    <source>
        <dbReference type="ARBA" id="ARBA00022801"/>
    </source>
</evidence>
<reference evidence="4" key="1">
    <citation type="submission" date="2016-10" db="EMBL/GenBank/DDBJ databases">
        <authorList>
            <person name="Varghese N."/>
            <person name="Submissions S."/>
        </authorList>
    </citation>
    <scope>NUCLEOTIDE SEQUENCE [LARGE SCALE GENOMIC DNA]</scope>
    <source>
        <strain evidence="4">CGMCC 1.12402</strain>
    </source>
</reference>
<dbReference type="CDD" id="cd03443">
    <property type="entry name" value="PaaI_thioesterase"/>
    <property type="match status" value="1"/>
</dbReference>
<dbReference type="InterPro" id="IPR003736">
    <property type="entry name" value="PAAI_dom"/>
</dbReference>
<dbReference type="InterPro" id="IPR006683">
    <property type="entry name" value="Thioestr_dom"/>
</dbReference>
<evidence type="ECO:0000259" key="2">
    <source>
        <dbReference type="Pfam" id="PF03061"/>
    </source>
</evidence>
<dbReference type="Gene3D" id="3.10.129.10">
    <property type="entry name" value="Hotdog Thioesterase"/>
    <property type="match status" value="1"/>
</dbReference>
<dbReference type="PANTHER" id="PTHR42856">
    <property type="entry name" value="ACYL-COENZYME A THIOESTERASE PAAI"/>
    <property type="match status" value="1"/>
</dbReference>
<keyword evidence="1" id="KW-0378">Hydrolase</keyword>
<dbReference type="InterPro" id="IPR029069">
    <property type="entry name" value="HotDog_dom_sf"/>
</dbReference>
<dbReference type="AlphaFoldDB" id="A0A1I0MFA9"/>
<accession>A0A1I0MFA9</accession>
<dbReference type="RefSeq" id="WP_090256611.1">
    <property type="nucleotide sequence ID" value="NZ_FOIR01000001.1"/>
</dbReference>
<dbReference type="GeneID" id="99985049"/>
<name>A0A1I0MFA9_9BACT</name>
<feature type="domain" description="Thioesterase" evidence="2">
    <location>
        <begin position="49"/>
        <end position="120"/>
    </location>
</feature>
<organism evidence="3 4">
    <name type="scientific">Roseivirga pacifica</name>
    <dbReference type="NCBI Taxonomy" id="1267423"/>
    <lineage>
        <taxon>Bacteria</taxon>
        <taxon>Pseudomonadati</taxon>
        <taxon>Bacteroidota</taxon>
        <taxon>Cytophagia</taxon>
        <taxon>Cytophagales</taxon>
        <taxon>Roseivirgaceae</taxon>
        <taxon>Roseivirga</taxon>
    </lineage>
</organism>